<dbReference type="Proteomes" id="UP001291623">
    <property type="component" value="Unassembled WGS sequence"/>
</dbReference>
<evidence type="ECO:0000313" key="2">
    <source>
        <dbReference type="EMBL" id="KAK4363654.1"/>
    </source>
</evidence>
<organism evidence="2 3">
    <name type="scientific">Anisodus tanguticus</name>
    <dbReference type="NCBI Taxonomy" id="243964"/>
    <lineage>
        <taxon>Eukaryota</taxon>
        <taxon>Viridiplantae</taxon>
        <taxon>Streptophyta</taxon>
        <taxon>Embryophyta</taxon>
        <taxon>Tracheophyta</taxon>
        <taxon>Spermatophyta</taxon>
        <taxon>Magnoliopsida</taxon>
        <taxon>eudicotyledons</taxon>
        <taxon>Gunneridae</taxon>
        <taxon>Pentapetalae</taxon>
        <taxon>asterids</taxon>
        <taxon>lamiids</taxon>
        <taxon>Solanales</taxon>
        <taxon>Solanaceae</taxon>
        <taxon>Solanoideae</taxon>
        <taxon>Hyoscyameae</taxon>
        <taxon>Anisodus</taxon>
    </lineage>
</organism>
<dbReference type="AlphaFoldDB" id="A0AAE1VJU6"/>
<feature type="region of interest" description="Disordered" evidence="1">
    <location>
        <begin position="167"/>
        <end position="246"/>
    </location>
</feature>
<sequence length="296" mass="31465">MQSQNQRSMKKSNLCNSEQQLAASTPLFMHEDEMNSWLQYPLDDSLSYADCLSCADFLYSTPNSTSAVTAAAAPPEEIHASTAEIRAIASSPPPIIHQLRCTEGELPHRLQNFGHFSRLPEAISRNGTSSSGHSVRASTVVESNETPIAAVPELSIVSRVSDNVTPVSAVNGGGRTATNTTTEETGGGREVTTACELAMTSSTSGSGGSVSVSAEPLPPSHAAANAGVENRKRKRGESDDNEDQSEGKEISALWFSLAVNNCLPGDVVVIRGCSYSLEQWRRQREAANSVSPLSVK</sequence>
<feature type="compositionally biased region" description="Low complexity" evidence="1">
    <location>
        <begin position="176"/>
        <end position="213"/>
    </location>
</feature>
<protein>
    <submittedName>
        <fullName evidence="2">Uncharacterized protein</fullName>
    </submittedName>
</protein>
<dbReference type="EMBL" id="JAVYJV010000009">
    <property type="protein sequence ID" value="KAK4363654.1"/>
    <property type="molecule type" value="Genomic_DNA"/>
</dbReference>
<accession>A0AAE1VJU6</accession>
<keyword evidence="3" id="KW-1185">Reference proteome</keyword>
<evidence type="ECO:0000256" key="1">
    <source>
        <dbReference type="SAM" id="MobiDB-lite"/>
    </source>
</evidence>
<reference evidence="2" key="1">
    <citation type="submission" date="2023-12" db="EMBL/GenBank/DDBJ databases">
        <title>Genome assembly of Anisodus tanguticus.</title>
        <authorList>
            <person name="Wang Y.-J."/>
        </authorList>
    </citation>
    <scope>NUCLEOTIDE SEQUENCE</scope>
    <source>
        <strain evidence="2">KB-2021</strain>
        <tissue evidence="2">Leaf</tissue>
    </source>
</reference>
<name>A0AAE1VJU6_9SOLA</name>
<evidence type="ECO:0000313" key="3">
    <source>
        <dbReference type="Proteomes" id="UP001291623"/>
    </source>
</evidence>
<proteinExistence type="predicted"/>
<comment type="caution">
    <text evidence="2">The sequence shown here is derived from an EMBL/GenBank/DDBJ whole genome shotgun (WGS) entry which is preliminary data.</text>
</comment>
<gene>
    <name evidence="2" type="ORF">RND71_018895</name>
</gene>